<dbReference type="Proteomes" id="UP000247233">
    <property type="component" value="Unassembled WGS sequence"/>
</dbReference>
<dbReference type="GeneID" id="37065193"/>
<dbReference type="OrthoDB" id="10591240at2759"/>
<evidence type="ECO:0000313" key="2">
    <source>
        <dbReference type="Proteomes" id="UP000247233"/>
    </source>
</evidence>
<protein>
    <submittedName>
        <fullName evidence="1">Uncharacterized protein</fullName>
    </submittedName>
</protein>
<dbReference type="RefSeq" id="XP_025400783.1">
    <property type="nucleotide sequence ID" value="XM_025542956.1"/>
</dbReference>
<sequence length="104" mass="11242">MPVMAWISAATGMALRAAMQDRLMYQILLDSSMMRSFATRFWPAQASLLAAGCCCGHEVRCLPDSSNAHPRNIAGRGAGRPSANLAPARLEQLVPLFQIPKGRS</sequence>
<dbReference type="VEuPathDB" id="FungiDB:BO70DRAFT_361055"/>
<dbReference type="AlphaFoldDB" id="A0A317WKK4"/>
<comment type="caution">
    <text evidence="1">The sequence shown here is derived from an EMBL/GenBank/DDBJ whole genome shotgun (WGS) entry which is preliminary data.</text>
</comment>
<name>A0A317WKK4_9EURO</name>
<gene>
    <name evidence="1" type="ORF">BO70DRAFT_361055</name>
</gene>
<keyword evidence="2" id="KW-1185">Reference proteome</keyword>
<dbReference type="EMBL" id="MSFL01000008">
    <property type="protein sequence ID" value="PWY86231.1"/>
    <property type="molecule type" value="Genomic_DNA"/>
</dbReference>
<reference evidence="1 2" key="1">
    <citation type="submission" date="2016-12" db="EMBL/GenBank/DDBJ databases">
        <title>The genomes of Aspergillus section Nigri reveals drivers in fungal speciation.</title>
        <authorList>
            <consortium name="DOE Joint Genome Institute"/>
            <person name="Vesth T.C."/>
            <person name="Nybo J."/>
            <person name="Theobald S."/>
            <person name="Brandl J."/>
            <person name="Frisvad J.C."/>
            <person name="Nielsen K.F."/>
            <person name="Lyhne E.K."/>
            <person name="Kogle M.E."/>
            <person name="Kuo A."/>
            <person name="Riley R."/>
            <person name="Clum A."/>
            <person name="Nolan M."/>
            <person name="Lipzen A."/>
            <person name="Salamov A."/>
            <person name="Henrissat B."/>
            <person name="Wiebenga A."/>
            <person name="De Vries R.P."/>
            <person name="Grigoriev I.V."/>
            <person name="Mortensen U.H."/>
            <person name="Andersen M.R."/>
            <person name="Baker S.E."/>
        </authorList>
    </citation>
    <scope>NUCLEOTIDE SEQUENCE [LARGE SCALE GENOMIC DNA]</scope>
    <source>
        <strain evidence="1 2">CBS 117.55</strain>
    </source>
</reference>
<proteinExistence type="predicted"/>
<evidence type="ECO:0000313" key="1">
    <source>
        <dbReference type="EMBL" id="PWY86231.1"/>
    </source>
</evidence>
<organism evidence="1 2">
    <name type="scientific">Aspergillus heteromorphus CBS 117.55</name>
    <dbReference type="NCBI Taxonomy" id="1448321"/>
    <lineage>
        <taxon>Eukaryota</taxon>
        <taxon>Fungi</taxon>
        <taxon>Dikarya</taxon>
        <taxon>Ascomycota</taxon>
        <taxon>Pezizomycotina</taxon>
        <taxon>Eurotiomycetes</taxon>
        <taxon>Eurotiomycetidae</taxon>
        <taxon>Eurotiales</taxon>
        <taxon>Aspergillaceae</taxon>
        <taxon>Aspergillus</taxon>
        <taxon>Aspergillus subgen. Circumdati</taxon>
    </lineage>
</organism>
<accession>A0A317WKK4</accession>